<feature type="chain" id="PRO_5035197014" evidence="1">
    <location>
        <begin position="24"/>
        <end position="534"/>
    </location>
</feature>
<comment type="caution">
    <text evidence="2">The sequence shown here is derived from an EMBL/GenBank/DDBJ whole genome shotgun (WGS) entry which is preliminary data.</text>
</comment>
<dbReference type="Proteomes" id="UP000708208">
    <property type="component" value="Unassembled WGS sequence"/>
</dbReference>
<dbReference type="AlphaFoldDB" id="A0A8J2PTQ9"/>
<organism evidence="2 3">
    <name type="scientific">Allacma fusca</name>
    <dbReference type="NCBI Taxonomy" id="39272"/>
    <lineage>
        <taxon>Eukaryota</taxon>
        <taxon>Metazoa</taxon>
        <taxon>Ecdysozoa</taxon>
        <taxon>Arthropoda</taxon>
        <taxon>Hexapoda</taxon>
        <taxon>Collembola</taxon>
        <taxon>Symphypleona</taxon>
        <taxon>Sminthuridae</taxon>
        <taxon>Allacma</taxon>
    </lineage>
</organism>
<proteinExistence type="predicted"/>
<evidence type="ECO:0000313" key="3">
    <source>
        <dbReference type="Proteomes" id="UP000708208"/>
    </source>
</evidence>
<sequence length="534" mass="58688">MKNQIIIITFVALCCLNKAVVSGAQNGGVNRNSEAVRFLNRINAIAFLASQNGGIARNTGVTRLNLPPITSLRTIEEQRNALESMLRLIKFITGVDLEKILKQLQTTIDGSIAVIQSTVEDVEKLLSSANIVEIIVQNFNFIIEQSAFISGQGVEKVLNVLLWILKVSDIPLPLQAVVLFIAIVTTSIPAFLQGLVASVLEVTEIVSTITDPVKFFGESDFGAPYLKSSFISSHFFRSQYHYLCKLSHPDAASTVTYNSCRFSVIIFLIKTNRDSRLNEPTVVLWFYLGYTHFPSNGVISCPPQDNGVLPNQSTNTTIIYTTTLDGKISSGVPPPIEVPSIGPNPAEQVRRLLWWSSIYGGDVAYFAIGDGDELISLATKCKVKCEFTTNKTLLESSHGVIFHGWGEDLPTENVVIGDTNVTVPKGAPPDILSYQPADDINYIQLANRTKIAAWMVSNCDDAPSQRNKLEEQRNSFERMLRLIKFITGVDLEKCLKQLQSTIDGSIAVIQSTVEDVEKLLSSASVVEIIAKNKT</sequence>
<dbReference type="EMBL" id="CAJVCH010571138">
    <property type="protein sequence ID" value="CAG7836745.1"/>
    <property type="molecule type" value="Genomic_DNA"/>
</dbReference>
<evidence type="ECO:0000313" key="2">
    <source>
        <dbReference type="EMBL" id="CAG7836745.1"/>
    </source>
</evidence>
<reference evidence="2" key="1">
    <citation type="submission" date="2021-06" db="EMBL/GenBank/DDBJ databases">
        <authorList>
            <person name="Hodson N. C."/>
            <person name="Mongue J. A."/>
            <person name="Jaron S. K."/>
        </authorList>
    </citation>
    <scope>NUCLEOTIDE SEQUENCE</scope>
</reference>
<accession>A0A8J2PTQ9</accession>
<keyword evidence="1" id="KW-0732">Signal</keyword>
<feature type="signal peptide" evidence="1">
    <location>
        <begin position="1"/>
        <end position="23"/>
    </location>
</feature>
<gene>
    <name evidence="2" type="ORF">AFUS01_LOCUS45953</name>
</gene>
<name>A0A8J2PTQ9_9HEXA</name>
<protein>
    <submittedName>
        <fullName evidence="2">Uncharacterized protein</fullName>
    </submittedName>
</protein>
<evidence type="ECO:0000256" key="1">
    <source>
        <dbReference type="SAM" id="SignalP"/>
    </source>
</evidence>
<keyword evidence="3" id="KW-1185">Reference proteome</keyword>